<proteinExistence type="predicted"/>
<comment type="caution">
    <text evidence="1">The sequence shown here is derived from an EMBL/GenBank/DDBJ whole genome shotgun (WGS) entry which is preliminary data.</text>
</comment>
<dbReference type="EMBL" id="BNBT01000019">
    <property type="protein sequence ID" value="GHE49821.1"/>
    <property type="molecule type" value="Genomic_DNA"/>
</dbReference>
<organism evidence="1 2">
    <name type="scientific">Streptomyces longispororuber</name>
    <dbReference type="NCBI Taxonomy" id="68230"/>
    <lineage>
        <taxon>Bacteria</taxon>
        <taxon>Bacillati</taxon>
        <taxon>Actinomycetota</taxon>
        <taxon>Actinomycetes</taxon>
        <taxon>Kitasatosporales</taxon>
        <taxon>Streptomycetaceae</taxon>
        <taxon>Streptomyces</taxon>
    </lineage>
</organism>
<name>A0A918ZG53_9ACTN</name>
<reference evidence="1" key="2">
    <citation type="submission" date="2020-09" db="EMBL/GenBank/DDBJ databases">
        <authorList>
            <person name="Sun Q."/>
            <person name="Ohkuma M."/>
        </authorList>
    </citation>
    <scope>NUCLEOTIDE SEQUENCE</scope>
    <source>
        <strain evidence="1">JCM 4784</strain>
    </source>
</reference>
<keyword evidence="2" id="KW-1185">Reference proteome</keyword>
<gene>
    <name evidence="1" type="ORF">GCM10018785_19230</name>
</gene>
<sequence length="609" mass="64727">MLGEQQAWQKRQEGQERQARGEWLRVPVGEDAGRWATRGRCRRVLLIVHNVTSATRLLDVLPLFRDDLRVQLLATCTGSSPYRAGVAELLRDVGVPVLPWDQALRTPVDLAVAASFGGQLPRYAGRLAVLSHGVGYNKRLTRPGQARSGPVRPGQALGAPEPVFGLSPQWLLADGAPFVDALVLSHPEQVERLRAVCPEAVPSAVLAGDPCYDRLLAARHHRERYRRALGVRRGQRLVLLNSTWNPESLFGDGGDGDRPDRDGDVLPALLPRLTAELPADEYRVAAVLHPNIWYGHGPGQVRMWLDRARRGGLTLVDPLAGWRQALVAADVTLGDFGSVSYYSAALGTPVLLGAAGERVLGADSPLAAFVRAAPRLNPYRPLRPQLDAAVARHVPVPGPAELTSSAPGRSAELLRRAFYGLMGIPEPTAPALLEPLPLPPYEPPARTAPVRVLTRLRGAAEVAVARYADPRDEPDAEGAAHTAVHEDTLDPALLTVADVIVREGAADDPRLGPPAAWAAEVLGRYPHCGLAAYVTGPGECTVRTRDGQVLVLAGGARDVDPAACASALFAWLASGKGADELAGGLTVWTGGTAHAVSVTPVGPGGPGPR</sequence>
<evidence type="ECO:0000313" key="2">
    <source>
        <dbReference type="Proteomes" id="UP000608024"/>
    </source>
</evidence>
<accession>A0A918ZG53</accession>
<dbReference type="Proteomes" id="UP000608024">
    <property type="component" value="Unassembled WGS sequence"/>
</dbReference>
<protein>
    <submittedName>
        <fullName evidence="1">Uncharacterized protein</fullName>
    </submittedName>
</protein>
<reference evidence="1" key="1">
    <citation type="journal article" date="2014" name="Int. J. Syst. Evol. Microbiol.">
        <title>Complete genome sequence of Corynebacterium casei LMG S-19264T (=DSM 44701T), isolated from a smear-ripened cheese.</title>
        <authorList>
            <consortium name="US DOE Joint Genome Institute (JGI-PGF)"/>
            <person name="Walter F."/>
            <person name="Albersmeier A."/>
            <person name="Kalinowski J."/>
            <person name="Ruckert C."/>
        </authorList>
    </citation>
    <scope>NUCLEOTIDE SEQUENCE</scope>
    <source>
        <strain evidence="1">JCM 4784</strain>
    </source>
</reference>
<evidence type="ECO:0000313" key="1">
    <source>
        <dbReference type="EMBL" id="GHE49821.1"/>
    </source>
</evidence>
<dbReference type="AlphaFoldDB" id="A0A918ZG53"/>